<evidence type="ECO:0000313" key="2">
    <source>
        <dbReference type="Proteomes" id="UP000824087"/>
    </source>
</evidence>
<protein>
    <submittedName>
        <fullName evidence="1">Uncharacterized protein</fullName>
    </submittedName>
</protein>
<dbReference type="Proteomes" id="UP000824087">
    <property type="component" value="Unassembled WGS sequence"/>
</dbReference>
<comment type="caution">
    <text evidence="1">The sequence shown here is derived from an EMBL/GenBank/DDBJ whole genome shotgun (WGS) entry which is preliminary data.</text>
</comment>
<accession>A0A9D1L4J2</accession>
<reference evidence="1" key="1">
    <citation type="submission" date="2020-10" db="EMBL/GenBank/DDBJ databases">
        <authorList>
            <person name="Gilroy R."/>
        </authorList>
    </citation>
    <scope>NUCLEOTIDE SEQUENCE</scope>
    <source>
        <strain evidence="1">CHK197-8231</strain>
    </source>
</reference>
<organism evidence="1 2">
    <name type="scientific">Candidatus Fimihabitans intestinipullorum</name>
    <dbReference type="NCBI Taxonomy" id="2840820"/>
    <lineage>
        <taxon>Bacteria</taxon>
        <taxon>Bacillati</taxon>
        <taxon>Mycoplasmatota</taxon>
        <taxon>Mycoplasmatota incertae sedis</taxon>
        <taxon>Candidatus Fimihabitans</taxon>
    </lineage>
</organism>
<gene>
    <name evidence="1" type="ORF">IAD49_05570</name>
</gene>
<evidence type="ECO:0000313" key="1">
    <source>
        <dbReference type="EMBL" id="HIU23033.1"/>
    </source>
</evidence>
<proteinExistence type="predicted"/>
<sequence>MREQLEKEELQNWNITSEEELQNLQVAMEEFFTSVKMMGIDEISDVLEGYDTREKSIELTKIRLHHFLQTPVQLFLISKDGKFHLKTGTCSDFHMDLLLDWIEENALDLNMDLDEVELLLQKRNQTATFRTILDHFYMIGRIFYDIERDETGVFVEKPEVLTEEQEKVYRQFQEQYLDRNGAQWLETGACRIPGSPEYPLTENSFKQNKMM</sequence>
<name>A0A9D1L4J2_9BACT</name>
<dbReference type="EMBL" id="DVML01000032">
    <property type="protein sequence ID" value="HIU23033.1"/>
    <property type="molecule type" value="Genomic_DNA"/>
</dbReference>
<reference evidence="1" key="2">
    <citation type="journal article" date="2021" name="PeerJ">
        <title>Extensive microbial diversity within the chicken gut microbiome revealed by metagenomics and culture.</title>
        <authorList>
            <person name="Gilroy R."/>
            <person name="Ravi A."/>
            <person name="Getino M."/>
            <person name="Pursley I."/>
            <person name="Horton D.L."/>
            <person name="Alikhan N.F."/>
            <person name="Baker D."/>
            <person name="Gharbi K."/>
            <person name="Hall N."/>
            <person name="Watson M."/>
            <person name="Adriaenssens E.M."/>
            <person name="Foster-Nyarko E."/>
            <person name="Jarju S."/>
            <person name="Secka A."/>
            <person name="Antonio M."/>
            <person name="Oren A."/>
            <person name="Chaudhuri R.R."/>
            <person name="La Ragione R."/>
            <person name="Hildebrand F."/>
            <person name="Pallen M.J."/>
        </authorList>
    </citation>
    <scope>NUCLEOTIDE SEQUENCE</scope>
    <source>
        <strain evidence="1">CHK197-8231</strain>
    </source>
</reference>
<dbReference type="AlphaFoldDB" id="A0A9D1L4J2"/>